<dbReference type="InterPro" id="IPR001764">
    <property type="entry name" value="Glyco_hydro_3_N"/>
</dbReference>
<dbReference type="InterPro" id="IPR013783">
    <property type="entry name" value="Ig-like_fold"/>
</dbReference>
<dbReference type="InterPro" id="IPR050288">
    <property type="entry name" value="Cellulose_deg_GH3"/>
</dbReference>
<dbReference type="Gene3D" id="3.20.20.300">
    <property type="entry name" value="Glycoside hydrolase, family 3, N-terminal domain"/>
    <property type="match status" value="1"/>
</dbReference>
<comment type="similarity">
    <text evidence="1 4">Belongs to the glycosyl hydrolase 3 family.</text>
</comment>
<evidence type="ECO:0000256" key="1">
    <source>
        <dbReference type="ARBA" id="ARBA00005336"/>
    </source>
</evidence>
<dbReference type="InterPro" id="IPR017853">
    <property type="entry name" value="GH"/>
</dbReference>
<feature type="domain" description="Fibronectin type III-like" evidence="5">
    <location>
        <begin position="662"/>
        <end position="733"/>
    </location>
</feature>
<dbReference type="SUPFAM" id="SSF88633">
    <property type="entry name" value="Positive stranded ssRNA viruses"/>
    <property type="match status" value="1"/>
</dbReference>
<evidence type="ECO:0000256" key="4">
    <source>
        <dbReference type="RuleBase" id="RU361161"/>
    </source>
</evidence>
<dbReference type="Pfam" id="PF01915">
    <property type="entry name" value="Glyco_hydro_3_C"/>
    <property type="match status" value="1"/>
</dbReference>
<dbReference type="SMART" id="SM01217">
    <property type="entry name" value="Fn3_like"/>
    <property type="match status" value="1"/>
</dbReference>
<sequence>MKAQDLKLDSTNIDVIIKDMTLEEKLNLLVGSQGNVDTDATAAVGNSSTLVPGAAGQLNGIRRLGVPYVVMGDGPAGVRIAPTRKSIDKTFYCTHFPVELAMSATWNTELVKSVGIAMGNEAKHYGIDILLAPAANIHRNPLNGRNFEYYSEDPLLSGKMATAEINGIQSQGIGTSLKHLALNNQETNRTNNDVRGGLRTFREIYLKPFEIAVKESQPWTVMTAYNRINGVYASESKDLLTDILRKEWGFKGVVVTDWYGGQYATNQMIAGNDLLMPGKASQVEEIKASISNGKLPMEIIDRNVKNVLECVVKTRSFKGLTADNNPDLRTHAILTRNAAVEGMVLLKNRDASLPLKAEVKDLAVFGRTSYDFIAGGTGSGDVNHAYVVSLIEGLKNAGFSIDSEVQKVYEAYMKVMDKKYNKRNRMAFLPKDLIPEMELDSLDLNTIAENNDAAVITIGKTSGEFMDRKIEDNYNLVEPEKELIKKVSEAFHKKGKKVTVILNVCGVVETNSWIEYPDAVLVAWLPGQEGGNSVADLLTGKETPSGRLPMSWPVNYNDVPSKDDFPTPELVSKEDWVKTLVGFMDERTTGNRKNFDVTTYNEGIYVGYRYYTTENVPVSFPFGYGLSYTSFSYDKPCVIKESNGDIKVTVSVQNTGDVAGKEVVQVYVSAPGKDMDKPVRELKAFTKTRKLNPSEKETVTLVIPYESLASFNEKENCWQVEEGEYKVLIARDAMDSNPLMMEIMQKGVVTEKVRPYLLSR</sequence>
<dbReference type="PROSITE" id="PS00775">
    <property type="entry name" value="GLYCOSYL_HYDROL_F3"/>
    <property type="match status" value="1"/>
</dbReference>
<dbReference type="Pfam" id="PF14310">
    <property type="entry name" value="Fn3-like"/>
    <property type="match status" value="1"/>
</dbReference>
<comment type="caution">
    <text evidence="6">The sequence shown here is derived from an EMBL/GenBank/DDBJ whole genome shotgun (WGS) entry which is preliminary data.</text>
</comment>
<keyword evidence="3" id="KW-0119">Carbohydrate metabolism</keyword>
<dbReference type="InterPro" id="IPR026891">
    <property type="entry name" value="Fn3-like"/>
</dbReference>
<dbReference type="Gene3D" id="2.60.40.10">
    <property type="entry name" value="Immunoglobulins"/>
    <property type="match status" value="1"/>
</dbReference>
<dbReference type="Pfam" id="PF00933">
    <property type="entry name" value="Glyco_hydro_3"/>
    <property type="match status" value="1"/>
</dbReference>
<reference evidence="7" key="1">
    <citation type="submission" date="2023-07" db="EMBL/GenBank/DDBJ databases">
        <title>Reintroducing virulent viruses to syntetic microbiomes.</title>
        <authorList>
            <person name="Wilde J."/>
            <person name="Boyes R."/>
            <person name="Robinson A.V."/>
            <person name="Daisley B.A."/>
            <person name="Allen-Vercoe E."/>
        </authorList>
    </citation>
    <scope>NUCLEOTIDE SEQUENCE [LARGE SCALE GENOMIC DNA]</scope>
    <source>
        <strain evidence="7">225S_1D6FAA</strain>
    </source>
</reference>
<organism evidence="6 7">
    <name type="scientific">Bacteroides koreensis</name>
    <dbReference type="NCBI Taxonomy" id="1912896"/>
    <lineage>
        <taxon>Bacteria</taxon>
        <taxon>Pseudomonadati</taxon>
        <taxon>Bacteroidota</taxon>
        <taxon>Bacteroidia</taxon>
        <taxon>Bacteroidales</taxon>
        <taxon>Bacteroidaceae</taxon>
        <taxon>Bacteroides</taxon>
    </lineage>
</organism>
<dbReference type="InterPro" id="IPR019800">
    <property type="entry name" value="Glyco_hydro_3_AS"/>
</dbReference>
<keyword evidence="7" id="KW-1185">Reference proteome</keyword>
<dbReference type="InterPro" id="IPR036881">
    <property type="entry name" value="Glyco_hydro_3_C_sf"/>
</dbReference>
<dbReference type="PRINTS" id="PR00133">
    <property type="entry name" value="GLHYDRLASE3"/>
</dbReference>
<dbReference type="PANTHER" id="PTHR42715:SF10">
    <property type="entry name" value="BETA-GLUCOSIDASE"/>
    <property type="match status" value="1"/>
</dbReference>
<evidence type="ECO:0000256" key="3">
    <source>
        <dbReference type="ARBA" id="ARBA00023277"/>
    </source>
</evidence>
<dbReference type="PANTHER" id="PTHR42715">
    <property type="entry name" value="BETA-GLUCOSIDASE"/>
    <property type="match status" value="1"/>
</dbReference>
<dbReference type="InterPro" id="IPR002772">
    <property type="entry name" value="Glyco_hydro_3_C"/>
</dbReference>
<gene>
    <name evidence="6" type="ORF">RO706_03370</name>
</gene>
<accession>A0ABU3ILY3</accession>
<protein>
    <submittedName>
        <fullName evidence="6">Glycoside hydrolase family 3 N-terminal domain-containing protein</fullName>
    </submittedName>
</protein>
<evidence type="ECO:0000313" key="7">
    <source>
        <dbReference type="Proteomes" id="UP001269297"/>
    </source>
</evidence>
<evidence type="ECO:0000256" key="2">
    <source>
        <dbReference type="ARBA" id="ARBA00022801"/>
    </source>
</evidence>
<dbReference type="EMBL" id="JAVSNG010000001">
    <property type="protein sequence ID" value="MDT4403257.1"/>
    <property type="molecule type" value="Genomic_DNA"/>
</dbReference>
<evidence type="ECO:0000259" key="5">
    <source>
        <dbReference type="SMART" id="SM01217"/>
    </source>
</evidence>
<dbReference type="SUPFAM" id="SSF52279">
    <property type="entry name" value="Beta-D-glucan exohydrolase, C-terminal domain"/>
    <property type="match status" value="1"/>
</dbReference>
<keyword evidence="2 4" id="KW-0378">Hydrolase</keyword>
<proteinExistence type="inferred from homology"/>
<keyword evidence="4" id="KW-0326">Glycosidase</keyword>
<name>A0ABU3ILY3_9BACE</name>
<evidence type="ECO:0000313" key="6">
    <source>
        <dbReference type="EMBL" id="MDT4403257.1"/>
    </source>
</evidence>
<dbReference type="Proteomes" id="UP001269297">
    <property type="component" value="Unassembled WGS sequence"/>
</dbReference>
<dbReference type="GO" id="GO:0016787">
    <property type="term" value="F:hydrolase activity"/>
    <property type="evidence" value="ECO:0007669"/>
    <property type="project" value="UniProtKB-KW"/>
</dbReference>
<dbReference type="Gene3D" id="3.40.50.1700">
    <property type="entry name" value="Glycoside hydrolase family 3 C-terminal domain"/>
    <property type="match status" value="1"/>
</dbReference>
<dbReference type="InterPro" id="IPR036962">
    <property type="entry name" value="Glyco_hydro_3_N_sf"/>
</dbReference>
<dbReference type="SUPFAM" id="SSF51445">
    <property type="entry name" value="(Trans)glycosidases"/>
    <property type="match status" value="1"/>
</dbReference>
<dbReference type="RefSeq" id="WP_171034499.1">
    <property type="nucleotide sequence ID" value="NZ_JAVSNG010000001.1"/>
</dbReference>